<dbReference type="PANTHER" id="PTHR42951:SF22">
    <property type="entry name" value="METALLO BETA-LACTAMASE SUPERFAMILY LIPOPROTEIN"/>
    <property type="match status" value="1"/>
</dbReference>
<sequence length="318" mass="36748">MSIIDVNERIKLIDLFDLGMSERTGSFVILEDSITLIETSASPSIPYLKQGLKELNIELDQIKFIILTHIHLDHGGGVGLFLQDCPNAKVVVHPKAAKHLADPSKLEMGARAVYGNQFDQLFKPILPVPKERIMVKNDGETLQIGKNTCLTFYDTPGHARHHFSIYDPVSNGMFTGDTAGIYYWMLKELGIDLYLPTTSPNQFNPTEMLHSIKLYREKSLNYLYFGHFGYTKQVEFALNEVERWIEFFVDCGRKGYFYSEMDEERIEYTYIRLKEGIINELFKQQVPKEHKIFKVIDLDLKVCSMGLIDYWKKEVTNR</sequence>
<dbReference type="CDD" id="cd07726">
    <property type="entry name" value="ST1585-like_MBL-fold"/>
    <property type="match status" value="1"/>
</dbReference>
<dbReference type="RefSeq" id="WP_058002464.1">
    <property type="nucleotide sequence ID" value="NZ_CP065424.1"/>
</dbReference>
<dbReference type="InterPro" id="IPR037482">
    <property type="entry name" value="ST1585_MBL-fold"/>
</dbReference>
<evidence type="ECO:0000313" key="3">
    <source>
        <dbReference type="Proteomes" id="UP000189761"/>
    </source>
</evidence>
<dbReference type="SUPFAM" id="SSF56281">
    <property type="entry name" value="Metallo-hydrolase/oxidoreductase"/>
    <property type="match status" value="1"/>
</dbReference>
<proteinExistence type="predicted"/>
<dbReference type="SMART" id="SM00849">
    <property type="entry name" value="Lactamase_B"/>
    <property type="match status" value="1"/>
</dbReference>
<dbReference type="InterPro" id="IPR001279">
    <property type="entry name" value="Metallo-B-lactamas"/>
</dbReference>
<reference evidence="2 3" key="1">
    <citation type="submission" date="2017-01" db="EMBL/GenBank/DDBJ databases">
        <title>Draft genome sequence of Bacillus oleronius.</title>
        <authorList>
            <person name="Allam M."/>
        </authorList>
    </citation>
    <scope>NUCLEOTIDE SEQUENCE [LARGE SCALE GENOMIC DNA]</scope>
    <source>
        <strain evidence="2 3">DSM 9356</strain>
    </source>
</reference>
<name>A0A8E2I3X5_9BACI</name>
<accession>A0A8E2I3X5</accession>
<dbReference type="PANTHER" id="PTHR42951">
    <property type="entry name" value="METALLO-BETA-LACTAMASE DOMAIN-CONTAINING"/>
    <property type="match status" value="1"/>
</dbReference>
<gene>
    <name evidence="2" type="ORF">BWZ43_22130</name>
</gene>
<evidence type="ECO:0000313" key="2">
    <source>
        <dbReference type="EMBL" id="OOP66216.1"/>
    </source>
</evidence>
<keyword evidence="2" id="KW-0378">Hydrolase</keyword>
<dbReference type="Pfam" id="PF00753">
    <property type="entry name" value="Lactamase_B"/>
    <property type="match status" value="1"/>
</dbReference>
<dbReference type="AlphaFoldDB" id="A0A8E2I3X5"/>
<dbReference type="Gene3D" id="3.60.15.10">
    <property type="entry name" value="Ribonuclease Z/Hydroxyacylglutathione hydrolase-like"/>
    <property type="match status" value="1"/>
</dbReference>
<protein>
    <submittedName>
        <fullName evidence="2">MBL fold metallo-hydrolase</fullName>
    </submittedName>
</protein>
<dbReference type="InterPro" id="IPR050855">
    <property type="entry name" value="NDM-1-like"/>
</dbReference>
<dbReference type="EMBL" id="MTLA01000349">
    <property type="protein sequence ID" value="OOP66216.1"/>
    <property type="molecule type" value="Genomic_DNA"/>
</dbReference>
<comment type="caution">
    <text evidence="2">The sequence shown here is derived from an EMBL/GenBank/DDBJ whole genome shotgun (WGS) entry which is preliminary data.</text>
</comment>
<dbReference type="InterPro" id="IPR036866">
    <property type="entry name" value="RibonucZ/Hydroxyglut_hydro"/>
</dbReference>
<evidence type="ECO:0000259" key="1">
    <source>
        <dbReference type="SMART" id="SM00849"/>
    </source>
</evidence>
<keyword evidence="3" id="KW-1185">Reference proteome</keyword>
<organism evidence="2 3">
    <name type="scientific">Heyndrickxia oleronia</name>
    <dbReference type="NCBI Taxonomy" id="38875"/>
    <lineage>
        <taxon>Bacteria</taxon>
        <taxon>Bacillati</taxon>
        <taxon>Bacillota</taxon>
        <taxon>Bacilli</taxon>
        <taxon>Bacillales</taxon>
        <taxon>Bacillaceae</taxon>
        <taxon>Heyndrickxia</taxon>
    </lineage>
</organism>
<dbReference type="GO" id="GO:0016787">
    <property type="term" value="F:hydrolase activity"/>
    <property type="evidence" value="ECO:0007669"/>
    <property type="project" value="UniProtKB-KW"/>
</dbReference>
<dbReference type="Proteomes" id="UP000189761">
    <property type="component" value="Unassembled WGS sequence"/>
</dbReference>
<feature type="domain" description="Metallo-beta-lactamase" evidence="1">
    <location>
        <begin position="24"/>
        <end position="227"/>
    </location>
</feature>